<keyword evidence="5" id="KW-0963">Cytoplasm</keyword>
<evidence type="ECO:0000256" key="3">
    <source>
        <dbReference type="ARBA" id="ARBA00012815"/>
    </source>
</evidence>
<dbReference type="Pfam" id="PF03129">
    <property type="entry name" value="HGTP_anticodon"/>
    <property type="match status" value="1"/>
</dbReference>
<evidence type="ECO:0000256" key="12">
    <source>
        <dbReference type="SAM" id="MobiDB-lite"/>
    </source>
</evidence>
<evidence type="ECO:0000256" key="1">
    <source>
        <dbReference type="ARBA" id="ARBA00008226"/>
    </source>
</evidence>
<evidence type="ECO:0000256" key="4">
    <source>
        <dbReference type="ARBA" id="ARBA00017399"/>
    </source>
</evidence>
<comment type="caution">
    <text evidence="14">The sequence shown here is derived from an EMBL/GenBank/DDBJ whole genome shotgun (WGS) entry which is preliminary data.</text>
</comment>
<dbReference type="RefSeq" id="WP_209885902.1">
    <property type="nucleotide sequence ID" value="NZ_BAAAJV010000026.1"/>
</dbReference>
<keyword evidence="8" id="KW-0648">Protein biosynthesis</keyword>
<keyword evidence="15" id="KW-1185">Reference proteome</keyword>
<dbReference type="InterPro" id="IPR006195">
    <property type="entry name" value="aa-tRNA-synth_II"/>
</dbReference>
<evidence type="ECO:0000256" key="5">
    <source>
        <dbReference type="ARBA" id="ARBA00022490"/>
    </source>
</evidence>
<dbReference type="PROSITE" id="PS50862">
    <property type="entry name" value="AA_TRNA_LIGASE_II"/>
    <property type="match status" value="1"/>
</dbReference>
<evidence type="ECO:0000259" key="13">
    <source>
        <dbReference type="PROSITE" id="PS50862"/>
    </source>
</evidence>
<dbReference type="GO" id="GO:0004821">
    <property type="term" value="F:histidine-tRNA ligase activity"/>
    <property type="evidence" value="ECO:0007669"/>
    <property type="project" value="UniProtKB-EC"/>
</dbReference>
<dbReference type="SUPFAM" id="SSF52954">
    <property type="entry name" value="Class II aaRS ABD-related"/>
    <property type="match status" value="1"/>
</dbReference>
<evidence type="ECO:0000256" key="8">
    <source>
        <dbReference type="ARBA" id="ARBA00022917"/>
    </source>
</evidence>
<dbReference type="InterPro" id="IPR036621">
    <property type="entry name" value="Anticodon-bd_dom_sf"/>
</dbReference>
<reference evidence="14 15" key="1">
    <citation type="submission" date="2021-03" db="EMBL/GenBank/DDBJ databases">
        <title>Sequencing the genomes of 1000 actinobacteria strains.</title>
        <authorList>
            <person name="Klenk H.-P."/>
        </authorList>
    </citation>
    <scope>NUCLEOTIDE SEQUENCE [LARGE SCALE GENOMIC DNA]</scope>
    <source>
        <strain evidence="14 15">DSM 14564</strain>
    </source>
</reference>
<evidence type="ECO:0000313" key="15">
    <source>
        <dbReference type="Proteomes" id="UP000698222"/>
    </source>
</evidence>
<dbReference type="InterPro" id="IPR015807">
    <property type="entry name" value="His-tRNA-ligase"/>
</dbReference>
<dbReference type="Gene3D" id="3.40.50.800">
    <property type="entry name" value="Anticodon-binding domain"/>
    <property type="match status" value="1"/>
</dbReference>
<accession>A0ABS4YGX6</accession>
<evidence type="ECO:0000256" key="9">
    <source>
        <dbReference type="ARBA" id="ARBA00023146"/>
    </source>
</evidence>
<dbReference type="SUPFAM" id="SSF55681">
    <property type="entry name" value="Class II aaRS and biotin synthetases"/>
    <property type="match status" value="1"/>
</dbReference>
<name>A0ABS4YGX6_9MICO</name>
<proteinExistence type="inferred from homology"/>
<dbReference type="PIRSF" id="PIRSF001549">
    <property type="entry name" value="His-tRNA_synth"/>
    <property type="match status" value="1"/>
</dbReference>
<organism evidence="14 15">
    <name type="scientific">Brachybacterium fresconis</name>
    <dbReference type="NCBI Taxonomy" id="173363"/>
    <lineage>
        <taxon>Bacteria</taxon>
        <taxon>Bacillati</taxon>
        <taxon>Actinomycetota</taxon>
        <taxon>Actinomycetes</taxon>
        <taxon>Micrococcales</taxon>
        <taxon>Dermabacteraceae</taxon>
        <taxon>Brachybacterium</taxon>
    </lineage>
</organism>
<keyword evidence="9" id="KW-0030">Aminoacyl-tRNA synthetase</keyword>
<sequence>MAKTPKKSGLSGFPEWLPAERLVEQHVIDVFREVAELHGFSGIETRSVEPLEQLLRKGEIDKEVYVLRRLHAEETGTAADDSGADPARTLGLHFDLTVPLARYVLEHQNDLAFPLRRFQIQKVWRGERPQDGRFREFYQADLDVIGQDTLPGHIEAEVAVVMAEILDRLPLPTVTIHANTRRLSEGFFRSLGLEDHAAVLRCLDKLPKIGPDAVRELLVGEIGATQQQAQACLDFASIRTRDDSFAQRVRELGGTGEMIEQGIAELTAVLERVEAAVPGVILADLSIARGLDYYTGTVFETFVSGHESLGSICSGGRYDSLATDNRHTYPGVGLSIGLSRLVSRMLSADLARASRSVPTCVLVAVLDEQSRPASDAVARQLRGRGISTEVAPTATKFGKQIRYADRRGIPFVWFPGEEGSSGEVKDIRTGEQASADPATWEPSARDRRAQILPGGEDGPTS</sequence>
<evidence type="ECO:0000256" key="7">
    <source>
        <dbReference type="ARBA" id="ARBA00022840"/>
    </source>
</evidence>
<comment type="subunit">
    <text evidence="2">Homodimer.</text>
</comment>
<protein>
    <recommendedName>
        <fullName evidence="4 11">Histidine--tRNA ligase</fullName>
        <ecNumber evidence="3 11">6.1.1.21</ecNumber>
    </recommendedName>
</protein>
<dbReference type="InterPro" id="IPR004154">
    <property type="entry name" value="Anticodon-bd"/>
</dbReference>
<dbReference type="PANTHER" id="PTHR11476:SF7">
    <property type="entry name" value="HISTIDINE--TRNA LIGASE"/>
    <property type="match status" value="1"/>
</dbReference>
<keyword evidence="6" id="KW-0547">Nucleotide-binding</keyword>
<comment type="similarity">
    <text evidence="1">Belongs to the class-II aminoacyl-tRNA synthetase family.</text>
</comment>
<evidence type="ECO:0000256" key="11">
    <source>
        <dbReference type="NCBIfam" id="TIGR00442"/>
    </source>
</evidence>
<feature type="region of interest" description="Disordered" evidence="12">
    <location>
        <begin position="418"/>
        <end position="461"/>
    </location>
</feature>
<evidence type="ECO:0000313" key="14">
    <source>
        <dbReference type="EMBL" id="MBP2407143.1"/>
    </source>
</evidence>
<dbReference type="Proteomes" id="UP000698222">
    <property type="component" value="Unassembled WGS sequence"/>
</dbReference>
<dbReference type="NCBIfam" id="TIGR00442">
    <property type="entry name" value="hisS"/>
    <property type="match status" value="1"/>
</dbReference>
<comment type="catalytic activity">
    <reaction evidence="10">
        <text>tRNA(His) + L-histidine + ATP = L-histidyl-tRNA(His) + AMP + diphosphate + H(+)</text>
        <dbReference type="Rhea" id="RHEA:17313"/>
        <dbReference type="Rhea" id="RHEA-COMP:9665"/>
        <dbReference type="Rhea" id="RHEA-COMP:9689"/>
        <dbReference type="ChEBI" id="CHEBI:15378"/>
        <dbReference type="ChEBI" id="CHEBI:30616"/>
        <dbReference type="ChEBI" id="CHEBI:33019"/>
        <dbReference type="ChEBI" id="CHEBI:57595"/>
        <dbReference type="ChEBI" id="CHEBI:78442"/>
        <dbReference type="ChEBI" id="CHEBI:78527"/>
        <dbReference type="ChEBI" id="CHEBI:456215"/>
        <dbReference type="EC" id="6.1.1.21"/>
    </reaction>
</comment>
<keyword evidence="14" id="KW-0436">Ligase</keyword>
<dbReference type="CDD" id="cd00773">
    <property type="entry name" value="HisRS-like_core"/>
    <property type="match status" value="1"/>
</dbReference>
<gene>
    <name evidence="14" type="ORF">JOF44_000046</name>
</gene>
<dbReference type="Gene3D" id="3.30.930.10">
    <property type="entry name" value="Bira Bifunctional Protein, Domain 2"/>
    <property type="match status" value="1"/>
</dbReference>
<dbReference type="InterPro" id="IPR041715">
    <property type="entry name" value="HisRS-like_core"/>
</dbReference>
<dbReference type="Pfam" id="PF13393">
    <property type="entry name" value="tRNA-synt_His"/>
    <property type="match status" value="1"/>
</dbReference>
<feature type="domain" description="Aminoacyl-transfer RNA synthetases class-II family profile" evidence="13">
    <location>
        <begin position="23"/>
        <end position="358"/>
    </location>
</feature>
<evidence type="ECO:0000256" key="10">
    <source>
        <dbReference type="ARBA" id="ARBA00047639"/>
    </source>
</evidence>
<dbReference type="EC" id="6.1.1.21" evidence="3 11"/>
<evidence type="ECO:0000256" key="2">
    <source>
        <dbReference type="ARBA" id="ARBA00011738"/>
    </source>
</evidence>
<dbReference type="EMBL" id="JAGIOC010000001">
    <property type="protein sequence ID" value="MBP2407143.1"/>
    <property type="molecule type" value="Genomic_DNA"/>
</dbReference>
<dbReference type="InterPro" id="IPR004516">
    <property type="entry name" value="HisRS/HisZ"/>
</dbReference>
<dbReference type="PANTHER" id="PTHR11476">
    <property type="entry name" value="HISTIDYL-TRNA SYNTHETASE"/>
    <property type="match status" value="1"/>
</dbReference>
<dbReference type="InterPro" id="IPR045864">
    <property type="entry name" value="aa-tRNA-synth_II/BPL/LPL"/>
</dbReference>
<keyword evidence="7" id="KW-0067">ATP-binding</keyword>
<evidence type="ECO:0000256" key="6">
    <source>
        <dbReference type="ARBA" id="ARBA00022741"/>
    </source>
</evidence>